<protein>
    <submittedName>
        <fullName evidence="1">Uncharacterized protein</fullName>
    </submittedName>
</protein>
<dbReference type="EMBL" id="BPLR01002020">
    <property type="protein sequence ID" value="GIX69168.1"/>
    <property type="molecule type" value="Genomic_DNA"/>
</dbReference>
<organism evidence="1 2">
    <name type="scientific">Caerostris extrusa</name>
    <name type="common">Bark spider</name>
    <name type="synonym">Caerostris bankana</name>
    <dbReference type="NCBI Taxonomy" id="172846"/>
    <lineage>
        <taxon>Eukaryota</taxon>
        <taxon>Metazoa</taxon>
        <taxon>Ecdysozoa</taxon>
        <taxon>Arthropoda</taxon>
        <taxon>Chelicerata</taxon>
        <taxon>Arachnida</taxon>
        <taxon>Araneae</taxon>
        <taxon>Araneomorphae</taxon>
        <taxon>Entelegynae</taxon>
        <taxon>Araneoidea</taxon>
        <taxon>Araneidae</taxon>
        <taxon>Caerostris</taxon>
    </lineage>
</organism>
<sequence>MNIINHKSYFPAPKPLSGHPLKGSHYPFPALNYWRAAAPFPWLLYPTPIIPACTVGKPTATWQDIERRNAS</sequence>
<dbReference type="Proteomes" id="UP001054945">
    <property type="component" value="Unassembled WGS sequence"/>
</dbReference>
<dbReference type="AlphaFoldDB" id="A0AAV4MBA9"/>
<gene>
    <name evidence="1" type="ORF">CEXT_302531</name>
</gene>
<evidence type="ECO:0000313" key="1">
    <source>
        <dbReference type="EMBL" id="GIX69168.1"/>
    </source>
</evidence>
<comment type="caution">
    <text evidence="1">The sequence shown here is derived from an EMBL/GenBank/DDBJ whole genome shotgun (WGS) entry which is preliminary data.</text>
</comment>
<name>A0AAV4MBA9_CAEEX</name>
<reference evidence="1 2" key="1">
    <citation type="submission" date="2021-06" db="EMBL/GenBank/DDBJ databases">
        <title>Caerostris extrusa draft genome.</title>
        <authorList>
            <person name="Kono N."/>
            <person name="Arakawa K."/>
        </authorList>
    </citation>
    <scope>NUCLEOTIDE SEQUENCE [LARGE SCALE GENOMIC DNA]</scope>
</reference>
<keyword evidence="2" id="KW-1185">Reference proteome</keyword>
<proteinExistence type="predicted"/>
<evidence type="ECO:0000313" key="2">
    <source>
        <dbReference type="Proteomes" id="UP001054945"/>
    </source>
</evidence>
<accession>A0AAV4MBA9</accession>